<protein>
    <submittedName>
        <fullName evidence="3">Uncharacterized protein</fullName>
    </submittedName>
</protein>
<sequence>MSPTFYFALVLTLALATKTYGAVLDIDGDIIFRGSYYVLPVIRGRGGGVTLQGRGGELCPYDIVQESSEVDEGIPVKFSNWRPRVAFVPESQDLNIEMDVEVTICIQSTFGDEEQSRKRYVNDSWKSCKPSFSLRFCTPHYKLCAITISLYFIFILFESTANYLRL</sequence>
<evidence type="ECO:0000313" key="3">
    <source>
        <dbReference type="EMBL" id="KAF3516309.1"/>
    </source>
</evidence>
<dbReference type="SMART" id="SM00452">
    <property type="entry name" value="STI"/>
    <property type="match status" value="1"/>
</dbReference>
<feature type="transmembrane region" description="Helical" evidence="1">
    <location>
        <begin position="140"/>
        <end position="157"/>
    </location>
</feature>
<evidence type="ECO:0000313" key="4">
    <source>
        <dbReference type="Proteomes" id="UP000266723"/>
    </source>
</evidence>
<dbReference type="InterPro" id="IPR011065">
    <property type="entry name" value="Kunitz_inhibitor_STI-like_sf"/>
</dbReference>
<comment type="caution">
    <text evidence="3">The sequence shown here is derived from an EMBL/GenBank/DDBJ whole genome shotgun (WGS) entry which is preliminary data.</text>
</comment>
<dbReference type="Proteomes" id="UP000266723">
    <property type="component" value="Unassembled WGS sequence"/>
</dbReference>
<feature type="chain" id="PRO_5046103594" evidence="2">
    <location>
        <begin position="22"/>
        <end position="166"/>
    </location>
</feature>
<accession>A0ABQ7AQV3</accession>
<gene>
    <name evidence="3" type="ORF">DY000_02062554</name>
</gene>
<dbReference type="EMBL" id="QGKV02001556">
    <property type="protein sequence ID" value="KAF3516309.1"/>
    <property type="molecule type" value="Genomic_DNA"/>
</dbReference>
<reference evidence="3 4" key="1">
    <citation type="journal article" date="2020" name="BMC Genomics">
        <title>Intraspecific diversification of the crop wild relative Brassica cretica Lam. using demographic model selection.</title>
        <authorList>
            <person name="Kioukis A."/>
            <person name="Michalopoulou V.A."/>
            <person name="Briers L."/>
            <person name="Pirintsos S."/>
            <person name="Studholme D.J."/>
            <person name="Pavlidis P."/>
            <person name="Sarris P.F."/>
        </authorList>
    </citation>
    <scope>NUCLEOTIDE SEQUENCE [LARGE SCALE GENOMIC DNA]</scope>
    <source>
        <strain evidence="4">cv. PFS-1207/04</strain>
    </source>
</reference>
<keyword evidence="4" id="KW-1185">Reference proteome</keyword>
<feature type="signal peptide" evidence="2">
    <location>
        <begin position="1"/>
        <end position="21"/>
    </location>
</feature>
<keyword evidence="1" id="KW-1133">Transmembrane helix</keyword>
<evidence type="ECO:0000256" key="1">
    <source>
        <dbReference type="SAM" id="Phobius"/>
    </source>
</evidence>
<dbReference type="SUPFAM" id="SSF50386">
    <property type="entry name" value="STI-like"/>
    <property type="match status" value="1"/>
</dbReference>
<dbReference type="PROSITE" id="PS00283">
    <property type="entry name" value="SOYBEAN_KUNITZ"/>
    <property type="match status" value="1"/>
</dbReference>
<keyword evidence="1" id="KW-0472">Membrane</keyword>
<evidence type="ECO:0000256" key="2">
    <source>
        <dbReference type="SAM" id="SignalP"/>
    </source>
</evidence>
<dbReference type="Gene3D" id="2.80.10.50">
    <property type="match status" value="1"/>
</dbReference>
<organism evidence="3 4">
    <name type="scientific">Brassica cretica</name>
    <name type="common">Mustard</name>
    <dbReference type="NCBI Taxonomy" id="69181"/>
    <lineage>
        <taxon>Eukaryota</taxon>
        <taxon>Viridiplantae</taxon>
        <taxon>Streptophyta</taxon>
        <taxon>Embryophyta</taxon>
        <taxon>Tracheophyta</taxon>
        <taxon>Spermatophyta</taxon>
        <taxon>Magnoliopsida</taxon>
        <taxon>eudicotyledons</taxon>
        <taxon>Gunneridae</taxon>
        <taxon>Pentapetalae</taxon>
        <taxon>rosids</taxon>
        <taxon>malvids</taxon>
        <taxon>Brassicales</taxon>
        <taxon>Brassicaceae</taxon>
        <taxon>Brassiceae</taxon>
        <taxon>Brassica</taxon>
    </lineage>
</organism>
<name>A0ABQ7AQV3_BRACR</name>
<keyword evidence="2" id="KW-0732">Signal</keyword>
<dbReference type="PRINTS" id="PR00291">
    <property type="entry name" value="KUNITZINHBTR"/>
</dbReference>
<dbReference type="PANTHER" id="PTHR33107">
    <property type="entry name" value="KUNITZ TRYPSIN INHIBITOR 2"/>
    <property type="match status" value="1"/>
</dbReference>
<keyword evidence="1" id="KW-0812">Transmembrane</keyword>
<proteinExistence type="predicted"/>
<dbReference type="InterPro" id="IPR002160">
    <property type="entry name" value="Prot_inh_Kunz-lg"/>
</dbReference>
<dbReference type="PANTHER" id="PTHR33107:SF12">
    <property type="entry name" value="KUNITZ TRYPSIN INHIBITOR 4"/>
    <property type="match status" value="1"/>
</dbReference>
<dbReference type="Pfam" id="PF00197">
    <property type="entry name" value="Kunitz_legume"/>
    <property type="match status" value="1"/>
</dbReference>